<evidence type="ECO:0000256" key="2">
    <source>
        <dbReference type="ARBA" id="ARBA00022723"/>
    </source>
</evidence>
<sequence length="596" mass="67558">MRRFVKMEWDLSVLYASMDDPMIQEDLEALKEKVGEWNALIDVICQDDQEATRKLEEALKLESETLLLAQKLGGYVSLVSSADTQNEKAVKYEDLIDQILNDSVESSTCFENWLSHLPDLDRVLNSTPYLSEHAFVLKEMQMQEKYRLSSREEALVASMRQTGSSAFARLKDQIIGNMKVDLELNGKAEKLPLTMVLNLAYDPDPVTRKKAYEAEIAAYQDTEDGLAACLNAIKGEVLTVSKWRGYESVLDETLLDSRMDRETLETMLEAIRESLPHFRAYMKAKAEALGHTNGLPFYDLYAPVTQTTERYTYQEAGQLIVEQFAGFDQEMADMAQRAIDEHWIDVYPRAGKVGGAFCANLPSVKQSRVLMNFGASFDSIVTMAHELGHAFHNLCSQNESILNLNSPMPLAETASTFNETLVKKAALASMSDEEALAVLEAEVSGCNQVIVDIYSRFLFEDAFFKERANGPLSAKEICHLMEEAQIESYGDGLDPHYRHPYMWTWKPHYYYATANYYNFPYAFGQLFAKGLYAMYVKEGPAFVSKYKQLLASTGKMSVYDVAKSIGINIHDIDFWRSSLKMIEEDIDTLIEKLSLR</sequence>
<dbReference type="NCBIfam" id="TIGR02290">
    <property type="entry name" value="M3_fam_3"/>
    <property type="match status" value="1"/>
</dbReference>
<dbReference type="Gene3D" id="1.10.1370.20">
    <property type="entry name" value="Oligoendopeptidase f, C-terminal domain"/>
    <property type="match status" value="1"/>
</dbReference>
<reference evidence="9" key="2">
    <citation type="journal article" date="2021" name="PeerJ">
        <title>Extensive microbial diversity within the chicken gut microbiome revealed by metagenomics and culture.</title>
        <authorList>
            <person name="Gilroy R."/>
            <person name="Ravi A."/>
            <person name="Getino M."/>
            <person name="Pursley I."/>
            <person name="Horton D.L."/>
            <person name="Alikhan N.F."/>
            <person name="Baker D."/>
            <person name="Gharbi K."/>
            <person name="Hall N."/>
            <person name="Watson M."/>
            <person name="Adriaenssens E.M."/>
            <person name="Foster-Nyarko E."/>
            <person name="Jarju S."/>
            <person name="Secka A."/>
            <person name="Antonio M."/>
            <person name="Oren A."/>
            <person name="Chaudhuri R.R."/>
            <person name="La Ragione R."/>
            <person name="Hildebrand F."/>
            <person name="Pallen M.J."/>
        </authorList>
    </citation>
    <scope>NUCLEOTIDE SEQUENCE</scope>
    <source>
        <strain evidence="9">CHK195-11698</strain>
    </source>
</reference>
<dbReference type="Proteomes" id="UP000824175">
    <property type="component" value="Unassembled WGS sequence"/>
</dbReference>
<keyword evidence="4 6" id="KW-0862">Zinc</keyword>
<keyword evidence="5 6" id="KW-0482">Metalloprotease</keyword>
<dbReference type="GO" id="GO:0004222">
    <property type="term" value="F:metalloendopeptidase activity"/>
    <property type="evidence" value="ECO:0007669"/>
    <property type="project" value="InterPro"/>
</dbReference>
<dbReference type="Pfam" id="PF01432">
    <property type="entry name" value="Peptidase_M3"/>
    <property type="match status" value="1"/>
</dbReference>
<comment type="similarity">
    <text evidence="6">Belongs to the peptidase M3 family.</text>
</comment>
<evidence type="ECO:0000256" key="4">
    <source>
        <dbReference type="ARBA" id="ARBA00022833"/>
    </source>
</evidence>
<dbReference type="InterPro" id="IPR034006">
    <property type="entry name" value="M3B_PepF_2"/>
</dbReference>
<organism evidence="9 10">
    <name type="scientific">Candidatus Fimiplasma intestinipullorum</name>
    <dbReference type="NCBI Taxonomy" id="2840825"/>
    <lineage>
        <taxon>Bacteria</taxon>
        <taxon>Bacillati</taxon>
        <taxon>Bacillota</taxon>
        <taxon>Clostridia</taxon>
        <taxon>Eubacteriales</taxon>
        <taxon>Candidatus Fimiplasma</taxon>
    </lineage>
</organism>
<keyword evidence="2 6" id="KW-0479">Metal-binding</keyword>
<dbReference type="Pfam" id="PF08439">
    <property type="entry name" value="Peptidase_M3_N"/>
    <property type="match status" value="1"/>
</dbReference>
<dbReference type="GO" id="GO:0006508">
    <property type="term" value="P:proteolysis"/>
    <property type="evidence" value="ECO:0007669"/>
    <property type="project" value="UniProtKB-KW"/>
</dbReference>
<evidence type="ECO:0000256" key="6">
    <source>
        <dbReference type="RuleBase" id="RU003435"/>
    </source>
</evidence>
<dbReference type="InterPro" id="IPR001333">
    <property type="entry name" value="Peptidase_M32_Taq"/>
</dbReference>
<gene>
    <name evidence="9" type="ORF">IAD15_11170</name>
</gene>
<keyword evidence="3 6" id="KW-0378">Hydrolase</keyword>
<evidence type="ECO:0000259" key="8">
    <source>
        <dbReference type="Pfam" id="PF08439"/>
    </source>
</evidence>
<dbReference type="InterPro" id="IPR042088">
    <property type="entry name" value="OligoPept_F_C"/>
</dbReference>
<dbReference type="PANTHER" id="PTHR34217:SF1">
    <property type="entry name" value="CARBOXYPEPTIDASE 1"/>
    <property type="match status" value="1"/>
</dbReference>
<evidence type="ECO:0000259" key="7">
    <source>
        <dbReference type="Pfam" id="PF01432"/>
    </source>
</evidence>
<evidence type="ECO:0000256" key="5">
    <source>
        <dbReference type="ARBA" id="ARBA00023049"/>
    </source>
</evidence>
<dbReference type="SUPFAM" id="SSF55486">
    <property type="entry name" value="Metalloproteases ('zincins'), catalytic domain"/>
    <property type="match status" value="1"/>
</dbReference>
<feature type="domain" description="Oligopeptidase F N-terminal" evidence="8">
    <location>
        <begin position="120"/>
        <end position="179"/>
    </location>
</feature>
<evidence type="ECO:0000313" key="9">
    <source>
        <dbReference type="EMBL" id="HIU14607.1"/>
    </source>
</evidence>
<dbReference type="Gene3D" id="1.20.140.70">
    <property type="entry name" value="Oligopeptidase f, N-terminal domain"/>
    <property type="match status" value="1"/>
</dbReference>
<proteinExistence type="inferred from homology"/>
<dbReference type="InterPro" id="IPR013647">
    <property type="entry name" value="OligopepF_N_dom"/>
</dbReference>
<dbReference type="AlphaFoldDB" id="A0A9D1L229"/>
<protein>
    <submittedName>
        <fullName evidence="9">M3 family oligoendopeptidase</fullName>
    </submittedName>
</protein>
<dbReference type="GO" id="GO:0004181">
    <property type="term" value="F:metallocarboxypeptidase activity"/>
    <property type="evidence" value="ECO:0007669"/>
    <property type="project" value="InterPro"/>
</dbReference>
<name>A0A9D1L229_9FIRM</name>
<dbReference type="PANTHER" id="PTHR34217">
    <property type="entry name" value="METAL-DEPENDENT CARBOXYPEPTIDASE"/>
    <property type="match status" value="1"/>
</dbReference>
<keyword evidence="1 6" id="KW-0645">Protease</keyword>
<evidence type="ECO:0000256" key="3">
    <source>
        <dbReference type="ARBA" id="ARBA00022801"/>
    </source>
</evidence>
<comment type="caution">
    <text evidence="9">The sequence shown here is derived from an EMBL/GenBank/DDBJ whole genome shotgun (WGS) entry which is preliminary data.</text>
</comment>
<dbReference type="CDD" id="cd09607">
    <property type="entry name" value="M3B_PepF"/>
    <property type="match status" value="1"/>
</dbReference>
<evidence type="ECO:0000313" key="10">
    <source>
        <dbReference type="Proteomes" id="UP000824175"/>
    </source>
</evidence>
<accession>A0A9D1L229</accession>
<reference evidence="9" key="1">
    <citation type="submission" date="2020-10" db="EMBL/GenBank/DDBJ databases">
        <authorList>
            <person name="Gilroy R."/>
        </authorList>
    </citation>
    <scope>NUCLEOTIDE SEQUENCE</scope>
    <source>
        <strain evidence="9">CHK195-11698</strain>
    </source>
</reference>
<dbReference type="GO" id="GO:0046872">
    <property type="term" value="F:metal ion binding"/>
    <property type="evidence" value="ECO:0007669"/>
    <property type="project" value="UniProtKB-UniRule"/>
</dbReference>
<dbReference type="InterPro" id="IPR011977">
    <property type="entry name" value="Pept_M3B_clade3"/>
</dbReference>
<evidence type="ECO:0000256" key="1">
    <source>
        <dbReference type="ARBA" id="ARBA00022670"/>
    </source>
</evidence>
<dbReference type="EMBL" id="DVMJ01000102">
    <property type="protein sequence ID" value="HIU14607.1"/>
    <property type="molecule type" value="Genomic_DNA"/>
</dbReference>
<dbReference type="InterPro" id="IPR001567">
    <property type="entry name" value="Pept_M3A_M3B_dom"/>
</dbReference>
<feature type="domain" description="Peptidase M3A/M3B catalytic" evidence="7">
    <location>
        <begin position="199"/>
        <end position="578"/>
    </location>
</feature>
<comment type="cofactor">
    <cofactor evidence="6">
        <name>Zn(2+)</name>
        <dbReference type="ChEBI" id="CHEBI:29105"/>
    </cofactor>
    <text evidence="6">Binds 1 zinc ion.</text>
</comment>